<name>A0ABS3J4X1_9HYPH</name>
<evidence type="ECO:0000259" key="10">
    <source>
        <dbReference type="PROSITE" id="PS50893"/>
    </source>
</evidence>
<reference evidence="11 12" key="1">
    <citation type="submission" date="2021-03" db="EMBL/GenBank/DDBJ databases">
        <title>Whole genome sequence of Jiella sp. MQZ13P-4.</title>
        <authorList>
            <person name="Tuo L."/>
        </authorList>
    </citation>
    <scope>NUCLEOTIDE SEQUENCE [LARGE SCALE GENOMIC DNA]</scope>
    <source>
        <strain evidence="11 12">MQZ13P-4</strain>
    </source>
</reference>
<dbReference type="InterPro" id="IPR017871">
    <property type="entry name" value="ABC_transporter-like_CS"/>
</dbReference>
<dbReference type="PANTHER" id="PTHR43790:SF3">
    <property type="entry name" value="D-ALLOSE IMPORT ATP-BINDING PROTEIN ALSA-RELATED"/>
    <property type="match status" value="1"/>
</dbReference>
<dbReference type="EMBL" id="JAFMPY010000014">
    <property type="protein sequence ID" value="MBO0904730.1"/>
    <property type="molecule type" value="Genomic_DNA"/>
</dbReference>
<feature type="domain" description="ABC transporter" evidence="10">
    <location>
        <begin position="1"/>
        <end position="216"/>
    </location>
</feature>
<gene>
    <name evidence="11" type="ORF">J1C47_13875</name>
</gene>
<dbReference type="PROSITE" id="PS00211">
    <property type="entry name" value="ABC_TRANSPORTER_1"/>
    <property type="match status" value="1"/>
</dbReference>
<dbReference type="PANTHER" id="PTHR43790">
    <property type="entry name" value="CARBOHYDRATE TRANSPORT ATP-BINDING PROTEIN MG119-RELATED"/>
    <property type="match status" value="1"/>
</dbReference>
<organism evidence="11 12">
    <name type="scientific">Jiella sonneratiae</name>
    <dbReference type="NCBI Taxonomy" id="2816856"/>
    <lineage>
        <taxon>Bacteria</taxon>
        <taxon>Pseudomonadati</taxon>
        <taxon>Pseudomonadota</taxon>
        <taxon>Alphaproteobacteria</taxon>
        <taxon>Hyphomicrobiales</taxon>
        <taxon>Aurantimonadaceae</taxon>
        <taxon>Jiella</taxon>
    </lineage>
</organism>
<dbReference type="PROSITE" id="PS50893">
    <property type="entry name" value="ABC_TRANSPORTER_2"/>
    <property type="match status" value="2"/>
</dbReference>
<dbReference type="SMART" id="SM00382">
    <property type="entry name" value="AAA"/>
    <property type="match status" value="1"/>
</dbReference>
<evidence type="ECO:0000256" key="8">
    <source>
        <dbReference type="ARBA" id="ARBA00022967"/>
    </source>
</evidence>
<keyword evidence="3" id="KW-1003">Cell membrane</keyword>
<dbReference type="InterPro" id="IPR003593">
    <property type="entry name" value="AAA+_ATPase"/>
</dbReference>
<dbReference type="InterPro" id="IPR003439">
    <property type="entry name" value="ABC_transporter-like_ATP-bd"/>
</dbReference>
<evidence type="ECO:0000256" key="6">
    <source>
        <dbReference type="ARBA" id="ARBA00022741"/>
    </source>
</evidence>
<keyword evidence="9" id="KW-0472">Membrane</keyword>
<dbReference type="InterPro" id="IPR027417">
    <property type="entry name" value="P-loop_NTPase"/>
</dbReference>
<evidence type="ECO:0000256" key="1">
    <source>
        <dbReference type="ARBA" id="ARBA00005417"/>
    </source>
</evidence>
<evidence type="ECO:0000313" key="12">
    <source>
        <dbReference type="Proteomes" id="UP000664288"/>
    </source>
</evidence>
<accession>A0ABS3J4X1</accession>
<dbReference type="GO" id="GO:0005524">
    <property type="term" value="F:ATP binding"/>
    <property type="evidence" value="ECO:0007669"/>
    <property type="project" value="UniProtKB-KW"/>
</dbReference>
<dbReference type="SUPFAM" id="SSF52540">
    <property type="entry name" value="P-loop containing nucleoside triphosphate hydrolases"/>
    <property type="match status" value="2"/>
</dbReference>
<keyword evidence="8" id="KW-1278">Translocase</keyword>
<evidence type="ECO:0000313" key="11">
    <source>
        <dbReference type="EMBL" id="MBO0904730.1"/>
    </source>
</evidence>
<comment type="similarity">
    <text evidence="1">Belongs to the ABC transporter superfamily.</text>
</comment>
<feature type="domain" description="ABC transporter" evidence="10">
    <location>
        <begin position="229"/>
        <end position="473"/>
    </location>
</feature>
<keyword evidence="7 11" id="KW-0067">ATP-binding</keyword>
<comment type="caution">
    <text evidence="11">The sequence shown here is derived from an EMBL/GenBank/DDBJ whole genome shotgun (WGS) entry which is preliminary data.</text>
</comment>
<keyword evidence="2" id="KW-0813">Transport</keyword>
<dbReference type="Gene3D" id="3.40.50.300">
    <property type="entry name" value="P-loop containing nucleotide triphosphate hydrolases"/>
    <property type="match status" value="2"/>
</dbReference>
<protein>
    <submittedName>
        <fullName evidence="11">Sugar ABC transporter ATP-binding protein</fullName>
    </submittedName>
</protein>
<evidence type="ECO:0000256" key="5">
    <source>
        <dbReference type="ARBA" id="ARBA00022737"/>
    </source>
</evidence>
<proteinExistence type="inferred from homology"/>
<evidence type="ECO:0000256" key="3">
    <source>
        <dbReference type="ARBA" id="ARBA00022475"/>
    </source>
</evidence>
<evidence type="ECO:0000256" key="2">
    <source>
        <dbReference type="ARBA" id="ARBA00022448"/>
    </source>
</evidence>
<dbReference type="InterPro" id="IPR050107">
    <property type="entry name" value="ABC_carbohydrate_import_ATPase"/>
</dbReference>
<keyword evidence="4" id="KW-0762">Sugar transport</keyword>
<keyword evidence="12" id="KW-1185">Reference proteome</keyword>
<dbReference type="Proteomes" id="UP000664288">
    <property type="component" value="Unassembled WGS sequence"/>
</dbReference>
<dbReference type="CDD" id="cd03216">
    <property type="entry name" value="ABC_Carb_Monos_I"/>
    <property type="match status" value="1"/>
</dbReference>
<keyword evidence="6" id="KW-0547">Nucleotide-binding</keyword>
<dbReference type="Pfam" id="PF00005">
    <property type="entry name" value="ABC_tran"/>
    <property type="match status" value="2"/>
</dbReference>
<sequence>MAIRPGEVHAVLGENGAGKSTLVKLLSGVARPDEGRRAIDGADYAPTSIGQARAAGVSTAFQELSLVPRLTVAENLLLPAVSSRWYWPERRSAIMRRAQAILDRWGVADIRPAAIVADLTLAQRQRVEIARALGHASRLLILDEPTAALPDTTWLFAQIRRVTAEGVGVLYISHRLSEVREICERATVLRNGESIGTVDLEGVDDNGIFAMMVGRGPANERRTRTDPPADGRVMIEARGLKGGLLRGVDLTLRAGEIIGVAGLEGQGQHELFRILGGASRLGSGEIRVGGQRAALGSPLRAQRTPPGIAFVPEERKTEGIFGNLTAAANIALPEFANRGWARLVNGRVERRLSAEPAERVSLAPRYLDFEVANLSGGNQQKVLLARALMTRAQILVLFDPARGVDVGTKQSIYAMMQRFAAQGGAILFYSSELSELVQLSTRCLVLYDGRIAAEVPRQAMSEERLLAAAHGAGEAPAAGRAGNGMRMAG</sequence>
<evidence type="ECO:0000256" key="4">
    <source>
        <dbReference type="ARBA" id="ARBA00022597"/>
    </source>
</evidence>
<dbReference type="CDD" id="cd03215">
    <property type="entry name" value="ABC_Carb_Monos_II"/>
    <property type="match status" value="1"/>
</dbReference>
<evidence type="ECO:0000256" key="9">
    <source>
        <dbReference type="ARBA" id="ARBA00023136"/>
    </source>
</evidence>
<evidence type="ECO:0000256" key="7">
    <source>
        <dbReference type="ARBA" id="ARBA00022840"/>
    </source>
</evidence>
<keyword evidence="5" id="KW-0677">Repeat</keyword>